<feature type="transmembrane region" description="Helical" evidence="1">
    <location>
        <begin position="135"/>
        <end position="152"/>
    </location>
</feature>
<keyword evidence="1" id="KW-1133">Transmembrane helix</keyword>
<dbReference type="RefSeq" id="XP_021881704.1">
    <property type="nucleotide sequence ID" value="XM_022027778.1"/>
</dbReference>
<feature type="transmembrane region" description="Helical" evidence="1">
    <location>
        <begin position="42"/>
        <end position="60"/>
    </location>
</feature>
<keyword evidence="3" id="KW-1185">Reference proteome</keyword>
<comment type="caution">
    <text evidence="2">The sequence shown here is derived from an EMBL/GenBank/DDBJ whole genome shotgun (WGS) entry which is preliminary data.</text>
</comment>
<accession>A0A1Y2GNT4</accession>
<keyword evidence="1" id="KW-0812">Transmembrane</keyword>
<evidence type="ECO:0000313" key="3">
    <source>
        <dbReference type="Proteomes" id="UP000193648"/>
    </source>
</evidence>
<dbReference type="Proteomes" id="UP000193648">
    <property type="component" value="Unassembled WGS sequence"/>
</dbReference>
<dbReference type="EMBL" id="MCFF01000017">
    <property type="protein sequence ID" value="ORZ16769.1"/>
    <property type="molecule type" value="Genomic_DNA"/>
</dbReference>
<feature type="transmembrane region" description="Helical" evidence="1">
    <location>
        <begin position="67"/>
        <end position="87"/>
    </location>
</feature>
<evidence type="ECO:0000256" key="1">
    <source>
        <dbReference type="SAM" id="Phobius"/>
    </source>
</evidence>
<feature type="non-terminal residue" evidence="2">
    <location>
        <position position="1"/>
    </location>
</feature>
<keyword evidence="1" id="KW-0472">Membrane</keyword>
<gene>
    <name evidence="2" type="ORF">BCR41DRAFT_386330</name>
</gene>
<feature type="transmembrane region" description="Helical" evidence="1">
    <location>
        <begin position="12"/>
        <end position="36"/>
    </location>
</feature>
<evidence type="ECO:0000313" key="2">
    <source>
        <dbReference type="EMBL" id="ORZ16769.1"/>
    </source>
</evidence>
<dbReference type="GeneID" id="33569621"/>
<name>A0A1Y2GNT4_9FUNG</name>
<dbReference type="InParanoid" id="A0A1Y2GNT4"/>
<protein>
    <submittedName>
        <fullName evidence="2">Uncharacterized protein</fullName>
    </submittedName>
</protein>
<reference evidence="2 3" key="1">
    <citation type="submission" date="2016-07" db="EMBL/GenBank/DDBJ databases">
        <title>Pervasive Adenine N6-methylation of Active Genes in Fungi.</title>
        <authorList>
            <consortium name="DOE Joint Genome Institute"/>
            <person name="Mondo S.J."/>
            <person name="Dannebaum R.O."/>
            <person name="Kuo R.C."/>
            <person name="Labutti K."/>
            <person name="Haridas S."/>
            <person name="Kuo A."/>
            <person name="Salamov A."/>
            <person name="Ahrendt S.R."/>
            <person name="Lipzen A."/>
            <person name="Sullivan W."/>
            <person name="Andreopoulos W.B."/>
            <person name="Clum A."/>
            <person name="Lindquist E."/>
            <person name="Daum C."/>
            <person name="Ramamoorthy G.K."/>
            <person name="Gryganskyi A."/>
            <person name="Culley D."/>
            <person name="Magnuson J.K."/>
            <person name="James T.Y."/>
            <person name="O'Malley M.A."/>
            <person name="Stajich J.E."/>
            <person name="Spatafora J.W."/>
            <person name="Visel A."/>
            <person name="Grigoriev I.V."/>
        </authorList>
    </citation>
    <scope>NUCLEOTIDE SEQUENCE [LARGE SCALE GENOMIC DNA]</scope>
    <source>
        <strain evidence="2 3">NRRL 3116</strain>
    </source>
</reference>
<organism evidence="2 3">
    <name type="scientific">Lobosporangium transversale</name>
    <dbReference type="NCBI Taxonomy" id="64571"/>
    <lineage>
        <taxon>Eukaryota</taxon>
        <taxon>Fungi</taxon>
        <taxon>Fungi incertae sedis</taxon>
        <taxon>Mucoromycota</taxon>
        <taxon>Mortierellomycotina</taxon>
        <taxon>Mortierellomycetes</taxon>
        <taxon>Mortierellales</taxon>
        <taxon>Mortierellaceae</taxon>
        <taxon>Lobosporangium</taxon>
    </lineage>
</organism>
<sequence length="160" mass="19047">HHHPAHPHHQHLIFLLLLLLLPLISLISLIFLIFLIFLTSHLPFLFLFFLFHLSFSHLIYPSFHTFILFTVHTVHIIQTIWCVRFHISSLSLFLSWYFRFTSVSSSSFLHSFPISSVKRFSQRFRPKSINILRSYNYRHLFIYLVILLAAFSDHLTSSLL</sequence>
<dbReference type="AlphaFoldDB" id="A0A1Y2GNT4"/>
<proteinExistence type="predicted"/>